<comment type="caution">
    <text evidence="1">The sequence shown here is derived from an EMBL/GenBank/DDBJ whole genome shotgun (WGS) entry which is preliminary data.</text>
</comment>
<accession>A0AAE4MGZ8</accession>
<evidence type="ECO:0000313" key="2">
    <source>
        <dbReference type="Proteomes" id="UP001283212"/>
    </source>
</evidence>
<sequence length="134" mass="15397">MTELPNTGDRVDVLILRDLRQTEHINVYLYMDEEIAKTSDLAADLQKYRLIDPDFRPVMEIEEWFKVMQKQMRQIAGPGAKVETMFAEEPLHAEILGSGIIQTAVGPRTYLKALLPYLDEMEDIHYSDATLPSK</sequence>
<keyword evidence="2" id="KW-1185">Reference proteome</keyword>
<dbReference type="Proteomes" id="UP001283212">
    <property type="component" value="Unassembled WGS sequence"/>
</dbReference>
<dbReference type="AlphaFoldDB" id="A0AAE4MGZ8"/>
<dbReference type="EMBL" id="JAWDKB010000007">
    <property type="protein sequence ID" value="MDV0444249.1"/>
    <property type="molecule type" value="Genomic_DNA"/>
</dbReference>
<organism evidence="1 2">
    <name type="scientific">Methanorbis rubei</name>
    <dbReference type="NCBI Taxonomy" id="3028300"/>
    <lineage>
        <taxon>Archaea</taxon>
        <taxon>Methanobacteriati</taxon>
        <taxon>Methanobacteriota</taxon>
        <taxon>Stenosarchaea group</taxon>
        <taxon>Methanomicrobia</taxon>
        <taxon>Methanomicrobiales</taxon>
        <taxon>Methanocorpusculaceae</taxon>
        <taxon>Methanorbis</taxon>
    </lineage>
</organism>
<evidence type="ECO:0000313" key="1">
    <source>
        <dbReference type="EMBL" id="MDV0444249.1"/>
    </source>
</evidence>
<proteinExistence type="predicted"/>
<gene>
    <name evidence="1" type="ORF">McpCs1_16510</name>
</gene>
<reference evidence="1 2" key="1">
    <citation type="submission" date="2023-06" db="EMBL/GenBank/DDBJ databases">
        <title>Genome sequence of Methancorpusculaceae sp. Cs1.</title>
        <authorList>
            <person name="Protasov E."/>
            <person name="Platt K."/>
            <person name="Poehlein A."/>
            <person name="Daniel R."/>
            <person name="Brune A."/>
        </authorList>
    </citation>
    <scope>NUCLEOTIDE SEQUENCE [LARGE SCALE GENOMIC DNA]</scope>
    <source>
        <strain evidence="1 2">Cs1</strain>
    </source>
</reference>
<dbReference type="RefSeq" id="WP_338096747.1">
    <property type="nucleotide sequence ID" value="NZ_JAWDKB010000007.1"/>
</dbReference>
<protein>
    <submittedName>
        <fullName evidence="1">Uncharacterized protein</fullName>
    </submittedName>
</protein>
<name>A0AAE4MGZ8_9EURY</name>